<comment type="caution">
    <text evidence="1">The sequence shown here is derived from an EMBL/GenBank/DDBJ whole genome shotgun (WGS) entry which is preliminary data.</text>
</comment>
<gene>
    <name evidence="1" type="ORF">SPARVUS_LOCUS10334676</name>
</gene>
<reference evidence="1" key="1">
    <citation type="submission" date="2023-05" db="EMBL/GenBank/DDBJ databases">
        <authorList>
            <person name="Stuckert A."/>
        </authorList>
    </citation>
    <scope>NUCLEOTIDE SEQUENCE</scope>
</reference>
<accession>A0ABN9EN98</accession>
<organism evidence="1 2">
    <name type="scientific">Staurois parvus</name>
    <dbReference type="NCBI Taxonomy" id="386267"/>
    <lineage>
        <taxon>Eukaryota</taxon>
        <taxon>Metazoa</taxon>
        <taxon>Chordata</taxon>
        <taxon>Craniata</taxon>
        <taxon>Vertebrata</taxon>
        <taxon>Euteleostomi</taxon>
        <taxon>Amphibia</taxon>
        <taxon>Batrachia</taxon>
        <taxon>Anura</taxon>
        <taxon>Neobatrachia</taxon>
        <taxon>Ranoidea</taxon>
        <taxon>Ranidae</taxon>
        <taxon>Staurois</taxon>
    </lineage>
</organism>
<dbReference type="EMBL" id="CATNWA010015731">
    <property type="protein sequence ID" value="CAI9586213.1"/>
    <property type="molecule type" value="Genomic_DNA"/>
</dbReference>
<dbReference type="Proteomes" id="UP001162483">
    <property type="component" value="Unassembled WGS sequence"/>
</dbReference>
<evidence type="ECO:0000313" key="2">
    <source>
        <dbReference type="Proteomes" id="UP001162483"/>
    </source>
</evidence>
<evidence type="ECO:0000313" key="1">
    <source>
        <dbReference type="EMBL" id="CAI9586213.1"/>
    </source>
</evidence>
<name>A0ABN9EN98_9NEOB</name>
<protein>
    <submittedName>
        <fullName evidence="1">Uncharacterized protein</fullName>
    </submittedName>
</protein>
<proteinExistence type="predicted"/>
<keyword evidence="2" id="KW-1185">Reference proteome</keyword>
<sequence>MGTNERNCLYSTDGGTDGWACWALVGGIAGHWWVALLGGTAGH</sequence>